<sequence length="138" mass="15156">MDLSARVEGLFAEFERQRSSLNEAQEKMREVSETATSPRREVSVTVGQNGTLTGIQFPTSAFRRMTPGELSTALMTTYAEAKEKALTRSAEILQPLMPEGADAATLMRGATASETYMPDAASLPAELRDMFGIERPHR</sequence>
<dbReference type="Gene3D" id="3.30.1310.10">
    <property type="entry name" value="Nucleoid-associated protein YbaB-like domain"/>
    <property type="match status" value="1"/>
</dbReference>
<proteinExistence type="predicted"/>
<name>A0ABT1DX78_9ACTN</name>
<dbReference type="EMBL" id="JAMYJR010000038">
    <property type="protein sequence ID" value="MCO8275487.1"/>
    <property type="molecule type" value="Genomic_DNA"/>
</dbReference>
<feature type="compositionally biased region" description="Basic and acidic residues" evidence="1">
    <location>
        <begin position="21"/>
        <end position="42"/>
    </location>
</feature>
<gene>
    <name evidence="2" type="ORF">M1L60_33380</name>
</gene>
<reference evidence="2 3" key="1">
    <citation type="submission" date="2022-06" db="EMBL/GenBank/DDBJ databases">
        <title>New Species of the Genus Actinoplanes, ActinopZanes ferrugineus.</title>
        <authorList>
            <person name="Ding P."/>
        </authorList>
    </citation>
    <scope>NUCLEOTIDE SEQUENCE [LARGE SCALE GENOMIC DNA]</scope>
    <source>
        <strain evidence="2 3">TRM88003</strain>
    </source>
</reference>
<dbReference type="InterPro" id="IPR004401">
    <property type="entry name" value="YbaB/EbfC"/>
</dbReference>
<protein>
    <submittedName>
        <fullName evidence="2">YbaB/EbfC family nucleoid-associated protein</fullName>
    </submittedName>
</protein>
<evidence type="ECO:0000313" key="2">
    <source>
        <dbReference type="EMBL" id="MCO8275487.1"/>
    </source>
</evidence>
<dbReference type="Proteomes" id="UP001523369">
    <property type="component" value="Unassembled WGS sequence"/>
</dbReference>
<keyword evidence="3" id="KW-1185">Reference proteome</keyword>
<accession>A0ABT1DX78</accession>
<dbReference type="RefSeq" id="WP_253241551.1">
    <property type="nucleotide sequence ID" value="NZ_JAMYJR010000038.1"/>
</dbReference>
<dbReference type="InterPro" id="IPR036894">
    <property type="entry name" value="YbaB-like_sf"/>
</dbReference>
<organism evidence="2 3">
    <name type="scientific">Paractinoplanes aksuensis</name>
    <dbReference type="NCBI Taxonomy" id="2939490"/>
    <lineage>
        <taxon>Bacteria</taxon>
        <taxon>Bacillati</taxon>
        <taxon>Actinomycetota</taxon>
        <taxon>Actinomycetes</taxon>
        <taxon>Micromonosporales</taxon>
        <taxon>Micromonosporaceae</taxon>
        <taxon>Paractinoplanes</taxon>
    </lineage>
</organism>
<evidence type="ECO:0000313" key="3">
    <source>
        <dbReference type="Proteomes" id="UP001523369"/>
    </source>
</evidence>
<evidence type="ECO:0000256" key="1">
    <source>
        <dbReference type="SAM" id="MobiDB-lite"/>
    </source>
</evidence>
<feature type="region of interest" description="Disordered" evidence="1">
    <location>
        <begin position="21"/>
        <end position="43"/>
    </location>
</feature>
<dbReference type="SUPFAM" id="SSF82607">
    <property type="entry name" value="YbaB-like"/>
    <property type="match status" value="1"/>
</dbReference>
<comment type="caution">
    <text evidence="2">The sequence shown here is derived from an EMBL/GenBank/DDBJ whole genome shotgun (WGS) entry which is preliminary data.</text>
</comment>
<dbReference type="Pfam" id="PF02575">
    <property type="entry name" value="YbaB_DNA_bd"/>
    <property type="match status" value="1"/>
</dbReference>